<proteinExistence type="predicted"/>
<dbReference type="OrthoDB" id="5234324at2759"/>
<accession>A0A0C2IRE2</accession>
<name>A0A0C2IRE2_9PEZI</name>
<dbReference type="Proteomes" id="UP000031575">
    <property type="component" value="Unassembled WGS sequence"/>
</dbReference>
<evidence type="ECO:0000313" key="3">
    <source>
        <dbReference type="Proteomes" id="UP000031575"/>
    </source>
</evidence>
<reference evidence="2 3" key="1">
    <citation type="journal article" date="2014" name="BMC Genomics">
        <title>Comparative genomics of the major fungal agents of human and animal Sporotrichosis: Sporothrix schenckii and Sporothrix brasiliensis.</title>
        <authorList>
            <person name="Teixeira M.M."/>
            <person name="de Almeida L.G."/>
            <person name="Kubitschek-Barreira P."/>
            <person name="Alves F.L."/>
            <person name="Kioshima E.S."/>
            <person name="Abadio A.K."/>
            <person name="Fernandes L."/>
            <person name="Derengowski L.S."/>
            <person name="Ferreira K.S."/>
            <person name="Souza R.C."/>
            <person name="Ruiz J.C."/>
            <person name="de Andrade N.C."/>
            <person name="Paes H.C."/>
            <person name="Nicola A.M."/>
            <person name="Albuquerque P."/>
            <person name="Gerber A.L."/>
            <person name="Martins V.P."/>
            <person name="Peconick L.D."/>
            <person name="Neto A.V."/>
            <person name="Chaucanez C.B."/>
            <person name="Silva P.A."/>
            <person name="Cunha O.L."/>
            <person name="de Oliveira F.F."/>
            <person name="dos Santos T.C."/>
            <person name="Barros A.L."/>
            <person name="Soares M.A."/>
            <person name="de Oliveira L.M."/>
            <person name="Marini M.M."/>
            <person name="Villalobos-Duno H."/>
            <person name="Cunha M.M."/>
            <person name="de Hoog S."/>
            <person name="da Silveira J.F."/>
            <person name="Henrissat B."/>
            <person name="Nino-Vega G.A."/>
            <person name="Cisalpino P.S."/>
            <person name="Mora-Montes H.M."/>
            <person name="Almeida S.R."/>
            <person name="Stajich J.E."/>
            <person name="Lopes-Bezerra L.M."/>
            <person name="Vasconcelos A.T."/>
            <person name="Felipe M.S."/>
        </authorList>
    </citation>
    <scope>NUCLEOTIDE SEQUENCE [LARGE SCALE GENOMIC DNA]</scope>
    <source>
        <strain evidence="2 3">5110</strain>
    </source>
</reference>
<feature type="signal peptide" evidence="1">
    <location>
        <begin position="1"/>
        <end position="18"/>
    </location>
</feature>
<evidence type="ECO:0000256" key="1">
    <source>
        <dbReference type="SAM" id="SignalP"/>
    </source>
</evidence>
<sequence length="200" mass="20228">MLFNAAASTLFLAGSAFAAVIQRDVPAVNETADAIDFIVDAPLAVSLGPFLSLIETIDAVPDSVVAAGDDAVHNWLAPIGASAVAAIPAPNAAVVVRSTDATNAADAADTTAAVQAVNGLVKDLECAAAVAAAIAGDVLPAAKLLKAKKLVKALGGVKKVAKLFLHFSSNRDEAIKEAGKTLVDLVEILLGIDSIKKHCK</sequence>
<dbReference type="GeneID" id="63675289"/>
<dbReference type="VEuPathDB" id="FungiDB:SPBR_02059"/>
<protein>
    <submittedName>
        <fullName evidence="2">Uncharacterized protein</fullName>
    </submittedName>
</protein>
<keyword evidence="1" id="KW-0732">Signal</keyword>
<comment type="caution">
    <text evidence="2">The sequence shown here is derived from an EMBL/GenBank/DDBJ whole genome shotgun (WGS) entry which is preliminary data.</text>
</comment>
<dbReference type="AlphaFoldDB" id="A0A0C2IRE2"/>
<keyword evidence="3" id="KW-1185">Reference proteome</keyword>
<gene>
    <name evidence="2" type="ORF">SPBR_02059</name>
</gene>
<organism evidence="2 3">
    <name type="scientific">Sporothrix brasiliensis 5110</name>
    <dbReference type="NCBI Taxonomy" id="1398154"/>
    <lineage>
        <taxon>Eukaryota</taxon>
        <taxon>Fungi</taxon>
        <taxon>Dikarya</taxon>
        <taxon>Ascomycota</taxon>
        <taxon>Pezizomycotina</taxon>
        <taxon>Sordariomycetes</taxon>
        <taxon>Sordariomycetidae</taxon>
        <taxon>Ophiostomatales</taxon>
        <taxon>Ophiostomataceae</taxon>
        <taxon>Sporothrix</taxon>
    </lineage>
</organism>
<dbReference type="HOGENOM" id="CLU_1372579_0_0_1"/>
<feature type="chain" id="PRO_5002167186" evidence="1">
    <location>
        <begin position="19"/>
        <end position="200"/>
    </location>
</feature>
<dbReference type="RefSeq" id="XP_040619601.1">
    <property type="nucleotide sequence ID" value="XM_040760368.1"/>
</dbReference>
<evidence type="ECO:0000313" key="2">
    <source>
        <dbReference type="EMBL" id="KIH91591.1"/>
    </source>
</evidence>
<dbReference type="EMBL" id="AWTV01000007">
    <property type="protein sequence ID" value="KIH91591.1"/>
    <property type="molecule type" value="Genomic_DNA"/>
</dbReference>